<accession>A0ABM0MYJ2</accession>
<dbReference type="GeneID" id="102800914"/>
<evidence type="ECO:0000256" key="6">
    <source>
        <dbReference type="ARBA" id="ARBA00023053"/>
    </source>
</evidence>
<dbReference type="PROSITE" id="PS50068">
    <property type="entry name" value="LDLRA_2"/>
    <property type="match status" value="1"/>
</dbReference>
<dbReference type="InterPro" id="IPR036055">
    <property type="entry name" value="LDL_receptor-like_sf"/>
</dbReference>
<keyword evidence="6" id="KW-0915">Sodium</keyword>
<proteinExistence type="inferred from homology"/>
<evidence type="ECO:0000256" key="10">
    <source>
        <dbReference type="ARBA" id="ARBA00023201"/>
    </source>
</evidence>
<dbReference type="SMART" id="SM00192">
    <property type="entry name" value="LDLa"/>
    <property type="match status" value="1"/>
</dbReference>
<dbReference type="Gene3D" id="1.10.287.770">
    <property type="entry name" value="YojJ-like"/>
    <property type="match status" value="1"/>
</dbReference>
<keyword evidence="2 13" id="KW-0813">Transport</keyword>
<comment type="caution">
    <text evidence="12">Lacks conserved residue(s) required for the propagation of feature annotation.</text>
</comment>
<evidence type="ECO:0000256" key="9">
    <source>
        <dbReference type="ARBA" id="ARBA00023157"/>
    </source>
</evidence>
<dbReference type="RefSeq" id="XP_006825083.1">
    <property type="nucleotide sequence ID" value="XM_006825020.1"/>
</dbReference>
<dbReference type="SUPFAM" id="SSF57424">
    <property type="entry name" value="LDL receptor-like module"/>
    <property type="match status" value="1"/>
</dbReference>
<dbReference type="PRINTS" id="PR01078">
    <property type="entry name" value="AMINACHANNEL"/>
</dbReference>
<dbReference type="Pfam" id="PF00057">
    <property type="entry name" value="Ldl_recept_a"/>
    <property type="match status" value="1"/>
</dbReference>
<comment type="similarity">
    <text evidence="13">Belongs to the amiloride-sensitive sodium channel (TC 1.A.6) family.</text>
</comment>
<keyword evidence="3 13" id="KW-0894">Sodium channel</keyword>
<protein>
    <submittedName>
        <fullName evidence="15">Degenerin unc-8-like</fullName>
    </submittedName>
</protein>
<keyword evidence="4 13" id="KW-0812">Transmembrane</keyword>
<dbReference type="Gene3D" id="2.60.470.10">
    <property type="entry name" value="Acid-sensing ion channels like domains"/>
    <property type="match status" value="1"/>
</dbReference>
<dbReference type="InterPro" id="IPR002172">
    <property type="entry name" value="LDrepeatLR_classA_rpt"/>
</dbReference>
<evidence type="ECO:0000256" key="7">
    <source>
        <dbReference type="ARBA" id="ARBA00023065"/>
    </source>
</evidence>
<evidence type="ECO:0000256" key="12">
    <source>
        <dbReference type="PROSITE-ProRule" id="PRU00124"/>
    </source>
</evidence>
<sequence>MACETVHDMLDSMDTSEVGPFVCQSSGMTVEREYVCNNVVDCEDASDEYDCFQDASATYVPDVGELLRNYSALSTDSNLYENFVTHHYADNMFGRVVRENPPDWHGFIAYSSSPDYSDLEAVLKLQTGLKLTLFTEQEEYISVYGRDSGARVVIHPPYMTAMPWSEGITIEPGKITSIGIKETRVYRQPAPYGTCVTTTHYETDYGKYYKASACEESCIQDRMMEYCRCVDTMLRNASRCMLLNRTQDTCRQLMYYALQQNILGCECQEACKELYYETSISQSLWPSNTYLKHLLKQIHAENPKTLNINDLESVRQNLIRIELYFDELNFEAITEKPEISEEVLLSSIGGSLGLFCGFSFLTIVEFIQFAFDLVKLTYIRHIFKRLRPVGVTT</sequence>
<evidence type="ECO:0000256" key="8">
    <source>
        <dbReference type="ARBA" id="ARBA00023136"/>
    </source>
</evidence>
<evidence type="ECO:0000256" key="4">
    <source>
        <dbReference type="ARBA" id="ARBA00022692"/>
    </source>
</evidence>
<keyword evidence="9 12" id="KW-1015">Disulfide bond</keyword>
<dbReference type="PANTHER" id="PTHR11690:SF248">
    <property type="entry name" value="PICKPOCKET 17, ISOFORM A"/>
    <property type="match status" value="1"/>
</dbReference>
<name>A0ABM0MYJ2_SACKO</name>
<evidence type="ECO:0000256" key="5">
    <source>
        <dbReference type="ARBA" id="ARBA00022989"/>
    </source>
</evidence>
<keyword evidence="14" id="KW-1185">Reference proteome</keyword>
<organism evidence="14 15">
    <name type="scientific">Saccoglossus kowalevskii</name>
    <name type="common">Acorn worm</name>
    <dbReference type="NCBI Taxonomy" id="10224"/>
    <lineage>
        <taxon>Eukaryota</taxon>
        <taxon>Metazoa</taxon>
        <taxon>Hemichordata</taxon>
        <taxon>Enteropneusta</taxon>
        <taxon>Harrimaniidae</taxon>
        <taxon>Saccoglossus</taxon>
    </lineage>
</organism>
<dbReference type="PROSITE" id="PS01206">
    <property type="entry name" value="ASC"/>
    <property type="match status" value="1"/>
</dbReference>
<dbReference type="PANTHER" id="PTHR11690">
    <property type="entry name" value="AMILORIDE-SENSITIVE SODIUM CHANNEL-RELATED"/>
    <property type="match status" value="1"/>
</dbReference>
<keyword evidence="7 13" id="KW-0406">Ion transport</keyword>
<dbReference type="CDD" id="cd00112">
    <property type="entry name" value="LDLa"/>
    <property type="match status" value="1"/>
</dbReference>
<evidence type="ECO:0000313" key="14">
    <source>
        <dbReference type="Proteomes" id="UP000694865"/>
    </source>
</evidence>
<evidence type="ECO:0000256" key="2">
    <source>
        <dbReference type="ARBA" id="ARBA00022448"/>
    </source>
</evidence>
<dbReference type="Gene3D" id="4.10.400.10">
    <property type="entry name" value="Low-density Lipoprotein Receptor"/>
    <property type="match status" value="1"/>
</dbReference>
<dbReference type="Pfam" id="PF00858">
    <property type="entry name" value="ASC"/>
    <property type="match status" value="1"/>
</dbReference>
<evidence type="ECO:0000256" key="3">
    <source>
        <dbReference type="ARBA" id="ARBA00022461"/>
    </source>
</evidence>
<evidence type="ECO:0000256" key="11">
    <source>
        <dbReference type="ARBA" id="ARBA00023303"/>
    </source>
</evidence>
<keyword evidence="10 13" id="KW-0739">Sodium transport</keyword>
<evidence type="ECO:0000256" key="13">
    <source>
        <dbReference type="RuleBase" id="RU000679"/>
    </source>
</evidence>
<keyword evidence="11 13" id="KW-0407">Ion channel</keyword>
<keyword evidence="8" id="KW-0472">Membrane</keyword>
<feature type="disulfide bond" evidence="12">
    <location>
        <begin position="36"/>
        <end position="51"/>
    </location>
</feature>
<gene>
    <name evidence="15" type="primary">LOC102800914</name>
</gene>
<evidence type="ECO:0000256" key="1">
    <source>
        <dbReference type="ARBA" id="ARBA00004141"/>
    </source>
</evidence>
<dbReference type="InterPro" id="IPR020903">
    <property type="entry name" value="ENaC_CS"/>
</dbReference>
<comment type="subcellular location">
    <subcellularLocation>
        <location evidence="1">Membrane</location>
        <topology evidence="1">Multi-pass membrane protein</topology>
    </subcellularLocation>
</comment>
<keyword evidence="5" id="KW-1133">Transmembrane helix</keyword>
<evidence type="ECO:0000313" key="15">
    <source>
        <dbReference type="RefSeq" id="XP_006825083.1"/>
    </source>
</evidence>
<dbReference type="Proteomes" id="UP000694865">
    <property type="component" value="Unplaced"/>
</dbReference>
<reference evidence="15" key="1">
    <citation type="submission" date="2025-08" db="UniProtKB">
        <authorList>
            <consortium name="RefSeq"/>
        </authorList>
    </citation>
    <scope>IDENTIFICATION</scope>
    <source>
        <tissue evidence="15">Testes</tissue>
    </source>
</reference>
<dbReference type="InterPro" id="IPR001873">
    <property type="entry name" value="ENaC"/>
</dbReference>